<keyword evidence="1" id="KW-0812">Transmembrane</keyword>
<evidence type="ECO:0000256" key="1">
    <source>
        <dbReference type="SAM" id="Phobius"/>
    </source>
</evidence>
<feature type="transmembrane region" description="Helical" evidence="1">
    <location>
        <begin position="84"/>
        <end position="105"/>
    </location>
</feature>
<feature type="transmembrane region" description="Helical" evidence="1">
    <location>
        <begin position="429"/>
        <end position="447"/>
    </location>
</feature>
<dbReference type="OrthoDB" id="3290504at2"/>
<keyword evidence="1" id="KW-1133">Transmembrane helix</keyword>
<feature type="transmembrane region" description="Helical" evidence="1">
    <location>
        <begin position="218"/>
        <end position="236"/>
    </location>
</feature>
<feature type="transmembrane region" description="Helical" evidence="1">
    <location>
        <begin position="308"/>
        <end position="331"/>
    </location>
</feature>
<comment type="caution">
    <text evidence="2">The sequence shown here is derived from an EMBL/GenBank/DDBJ whole genome shotgun (WGS) entry which is preliminary data.</text>
</comment>
<feature type="transmembrane region" description="Helical" evidence="1">
    <location>
        <begin position="548"/>
        <end position="575"/>
    </location>
</feature>
<keyword evidence="1" id="KW-0472">Membrane</keyword>
<feature type="transmembrane region" description="Helical" evidence="1">
    <location>
        <begin position="595"/>
        <end position="612"/>
    </location>
</feature>
<feature type="transmembrane region" description="Helical" evidence="1">
    <location>
        <begin position="184"/>
        <end position="206"/>
    </location>
</feature>
<feature type="transmembrane region" description="Helical" evidence="1">
    <location>
        <begin position="351"/>
        <end position="367"/>
    </location>
</feature>
<keyword evidence="3" id="KW-1185">Reference proteome</keyword>
<dbReference type="EMBL" id="LLZH01000037">
    <property type="protein sequence ID" value="KUL40037.1"/>
    <property type="molecule type" value="Genomic_DNA"/>
</dbReference>
<proteinExistence type="predicted"/>
<feature type="transmembrane region" description="Helical" evidence="1">
    <location>
        <begin position="374"/>
        <end position="391"/>
    </location>
</feature>
<evidence type="ECO:0000313" key="3">
    <source>
        <dbReference type="Proteomes" id="UP000053244"/>
    </source>
</evidence>
<name>A0A0X3V6H0_9ACTN</name>
<feature type="transmembrane region" description="Helical" evidence="1">
    <location>
        <begin position="397"/>
        <end position="417"/>
    </location>
</feature>
<accession>A0A0X3V6H0</accession>
<reference evidence="2 3" key="1">
    <citation type="submission" date="2015-10" db="EMBL/GenBank/DDBJ databases">
        <authorList>
            <person name="Gilbert D.G."/>
        </authorList>
    </citation>
    <scope>NUCLEOTIDE SEQUENCE [LARGE SCALE GENOMIC DNA]</scope>
    <source>
        <strain evidence="2 3">NRRL B-16712</strain>
    </source>
</reference>
<feature type="transmembrane region" description="Helical" evidence="1">
    <location>
        <begin position="125"/>
        <end position="146"/>
    </location>
</feature>
<gene>
    <name evidence="2" type="ORF">ADL15_08310</name>
</gene>
<feature type="transmembrane region" description="Helical" evidence="1">
    <location>
        <begin position="486"/>
        <end position="505"/>
    </location>
</feature>
<feature type="transmembrane region" description="Helical" evidence="1">
    <location>
        <begin position="242"/>
        <end position="266"/>
    </location>
</feature>
<feature type="transmembrane region" description="Helical" evidence="1">
    <location>
        <begin position="459"/>
        <end position="479"/>
    </location>
</feature>
<feature type="transmembrane region" description="Helical" evidence="1">
    <location>
        <begin position="158"/>
        <end position="178"/>
    </location>
</feature>
<evidence type="ECO:0000313" key="2">
    <source>
        <dbReference type="EMBL" id="KUL40037.1"/>
    </source>
</evidence>
<dbReference type="RefSeq" id="WP_067686554.1">
    <property type="nucleotide sequence ID" value="NZ_LLZH01000037.1"/>
</dbReference>
<dbReference type="Proteomes" id="UP000053244">
    <property type="component" value="Unassembled WGS sequence"/>
</dbReference>
<dbReference type="AlphaFoldDB" id="A0A0X3V6H0"/>
<protein>
    <submittedName>
        <fullName evidence="2">Uncharacterized protein</fullName>
    </submittedName>
</protein>
<feature type="transmembrane region" description="Helical" evidence="1">
    <location>
        <begin position="517"/>
        <end position="536"/>
    </location>
</feature>
<sequence length="647" mass="67069">MGVLNRLIAACLRAAARRWPADLRDDMAREWAAELSALEQRPGTAWRRLTFAVSLAATPMTVDESGAPFGRFEWMRAGATLRSAFRLLLAGAFGFGITMAVRMAAGSVFEADFTDDAGWLRHDVLLGTVTAALMTVYTVLVGRWVAARGPSDPGPAGSTGVAATVILPVAPMLPFFLVTETYQTFGLTLLVTACWTAAMFALTIFTVRSASAGRGARAWAGVPFAAALPALILLAGDVPDQRMYQVVGIVEIALFLLPWTVCAVVFGQATVRRWSAPLIAPAVTEPAGVRPAAVQPAASPGPAWGWRFLLPPVAAAAAVVWALGVTVLQPLSEPMGVDASGENNTYWARESRWGALFALVMVLIVAVRGGRRATGGVLLFGTFWLALDIGLDRIDPTSGTVALAAGAAVAALAATVVTSGVPAVPRPQVLLSVAAVAAVMSGLVTANESPTDTEPLLNPASAATGCLLAVVAVLAAVRAAGSVGRLRAIVAVPVVIGAAAGPWLVRHVYPQPSDGRLRGELALVALLVLAVVVLAAPRPQVRVQWLRYPGALAIGAVIVPVMVLPLVLMSIALPIGSLFTALAANPAVNAADEDTIAVLLAIPIGLVLGRILRPLAFGRPATAAERGYRKAPGAPYAPVGEPPLILE</sequence>
<organism evidence="2 3">
    <name type="scientific">Actinoplanes awajinensis subsp. mycoplanecinus</name>
    <dbReference type="NCBI Taxonomy" id="135947"/>
    <lineage>
        <taxon>Bacteria</taxon>
        <taxon>Bacillati</taxon>
        <taxon>Actinomycetota</taxon>
        <taxon>Actinomycetes</taxon>
        <taxon>Micromonosporales</taxon>
        <taxon>Micromonosporaceae</taxon>
        <taxon>Actinoplanes</taxon>
    </lineage>
</organism>